<keyword evidence="3" id="KW-1185">Reference proteome</keyword>
<organism evidence="2 3">
    <name type="scientific">Rhizopogon vesiculosus</name>
    <dbReference type="NCBI Taxonomy" id="180088"/>
    <lineage>
        <taxon>Eukaryota</taxon>
        <taxon>Fungi</taxon>
        <taxon>Dikarya</taxon>
        <taxon>Basidiomycota</taxon>
        <taxon>Agaricomycotina</taxon>
        <taxon>Agaricomycetes</taxon>
        <taxon>Agaricomycetidae</taxon>
        <taxon>Boletales</taxon>
        <taxon>Suillineae</taxon>
        <taxon>Rhizopogonaceae</taxon>
        <taxon>Rhizopogon</taxon>
    </lineage>
</organism>
<dbReference type="GO" id="GO:0042546">
    <property type="term" value="P:cell wall biogenesis"/>
    <property type="evidence" value="ECO:0007669"/>
    <property type="project" value="InterPro"/>
</dbReference>
<evidence type="ECO:0000256" key="1">
    <source>
        <dbReference type="SAM" id="MobiDB-lite"/>
    </source>
</evidence>
<feature type="non-terminal residue" evidence="2">
    <location>
        <position position="1"/>
    </location>
</feature>
<gene>
    <name evidence="2" type="ORF">AZE42_08104</name>
</gene>
<dbReference type="GO" id="GO:0006078">
    <property type="term" value="P:(1-&gt;6)-beta-D-glucan biosynthetic process"/>
    <property type="evidence" value="ECO:0007669"/>
    <property type="project" value="InterPro"/>
</dbReference>
<dbReference type="Proteomes" id="UP000183567">
    <property type="component" value="Unassembled WGS sequence"/>
</dbReference>
<dbReference type="STRING" id="180088.A0A1J8Q3E6"/>
<dbReference type="AlphaFoldDB" id="A0A1J8Q3E6"/>
<dbReference type="PANTHER" id="PTHR28154">
    <property type="entry name" value="CELL WALL SYNTHESIS PROTEIN KNH1-RELATED"/>
    <property type="match status" value="1"/>
</dbReference>
<feature type="region of interest" description="Disordered" evidence="1">
    <location>
        <begin position="236"/>
        <end position="280"/>
    </location>
</feature>
<dbReference type="PANTHER" id="PTHR28154:SF1">
    <property type="entry name" value="CELL WALL SYNTHESIS PROTEIN KNH1-RELATED"/>
    <property type="match status" value="1"/>
</dbReference>
<protein>
    <submittedName>
        <fullName evidence="2">Uncharacterized protein</fullName>
    </submittedName>
</protein>
<name>A0A1J8Q3E6_9AGAM</name>
<dbReference type="InterPro" id="IPR045328">
    <property type="entry name" value="Kre9/Knh1"/>
</dbReference>
<accession>A0A1J8Q3E6</accession>
<reference evidence="2 3" key="1">
    <citation type="submission" date="2016-03" db="EMBL/GenBank/DDBJ databases">
        <title>Comparative genomics of the ectomycorrhizal sister species Rhizopogon vinicolor and Rhizopogon vesiculosus (Basidiomycota: Boletales) reveals a divergence of the mating type B locus.</title>
        <authorList>
            <person name="Mujic A.B."/>
            <person name="Kuo A."/>
            <person name="Tritt A."/>
            <person name="Lipzen A."/>
            <person name="Chen C."/>
            <person name="Johnson J."/>
            <person name="Sharma A."/>
            <person name="Barry K."/>
            <person name="Grigoriev I.V."/>
            <person name="Spatafora J.W."/>
        </authorList>
    </citation>
    <scope>NUCLEOTIDE SEQUENCE [LARGE SCALE GENOMIC DNA]</scope>
    <source>
        <strain evidence="2 3">AM-OR11-056</strain>
    </source>
</reference>
<evidence type="ECO:0000313" key="3">
    <source>
        <dbReference type="Proteomes" id="UP000183567"/>
    </source>
</evidence>
<feature type="compositionally biased region" description="Low complexity" evidence="1">
    <location>
        <begin position="180"/>
        <end position="224"/>
    </location>
</feature>
<comment type="caution">
    <text evidence="2">The sequence shown here is derived from an EMBL/GenBank/DDBJ whole genome shotgun (WGS) entry which is preliminary data.</text>
</comment>
<feature type="region of interest" description="Disordered" evidence="1">
    <location>
        <begin position="174"/>
        <end position="224"/>
    </location>
</feature>
<evidence type="ECO:0000313" key="2">
    <source>
        <dbReference type="EMBL" id="OJA15199.1"/>
    </source>
</evidence>
<sequence length="307" mass="31189">RPHSRLIVRFSKAHKFNALFITVLQLCSRFHQLRKKTCLYYQDEPSTMNAFSTLISLALLISTRLALVQAAVYVTNPVQSTVCTGGQSCEVDWVDDGTSPLLSSIGESTVGLYNGEMVLVQSLTSVDVSSTHTLSFTPNPSAGPNGDYYVVFTSNGITYQGWSATFTLNGMTGSAGGSDSGNSTSTGSSTTAGISTPAGSSTPVSTATTTTTSGTDSGTSSTPLVTVTSGTVSATTLSTPTTTLTTPLASSGTITTPSSTATSSSTHTTTSTTPSASATQTGAAVRTGASTSLAGSLFLALAGALVF</sequence>
<dbReference type="OrthoDB" id="2432613at2759"/>
<proteinExistence type="predicted"/>
<dbReference type="EMBL" id="LVVM01003271">
    <property type="protein sequence ID" value="OJA15199.1"/>
    <property type="molecule type" value="Genomic_DNA"/>
</dbReference>